<dbReference type="SMART" id="SM00855">
    <property type="entry name" value="PGAM"/>
    <property type="match status" value="1"/>
</dbReference>
<comment type="caution">
    <text evidence="3">The sequence shown here is derived from an EMBL/GenBank/DDBJ whole genome shotgun (WGS) entry which is preliminary data.</text>
</comment>
<dbReference type="SUPFAM" id="SSF53254">
    <property type="entry name" value="Phosphoglycerate mutase-like"/>
    <property type="match status" value="1"/>
</dbReference>
<dbReference type="EMBL" id="JAQQAL010000034">
    <property type="protein sequence ID" value="MDC7227817.1"/>
    <property type="molecule type" value="Genomic_DNA"/>
</dbReference>
<evidence type="ECO:0000256" key="2">
    <source>
        <dbReference type="PIRSR" id="PIRSR613078-2"/>
    </source>
</evidence>
<dbReference type="AlphaFoldDB" id="A0AAJ1IH28"/>
<gene>
    <name evidence="3" type="ORF">PQJ61_13715</name>
</gene>
<dbReference type="PANTHER" id="PTHR48100">
    <property type="entry name" value="BROAD-SPECIFICITY PHOSPHATASE YOR283W-RELATED"/>
    <property type="match status" value="1"/>
</dbReference>
<dbReference type="Proteomes" id="UP001221217">
    <property type="component" value="Unassembled WGS sequence"/>
</dbReference>
<evidence type="ECO:0000256" key="1">
    <source>
        <dbReference type="PIRSR" id="PIRSR613078-1"/>
    </source>
</evidence>
<sequence>MAELVLIRHGEAVGQGGFNGRRTDPPLSDTGRARAESLRERMLCDGLLPTGNSRLLVSPMCRAAETAEIVFGEYLTTGLKRETVDEFAEVDFGEWDGLNWAQIKKTDEAAFDSWLENPVDISPPGGESLSAFDKRVMQGLERALSDAAGADCASEQKPDNSRIYITAHGGVIRSIICLLLKLPSDRHLSFQVDCASCSIVSTYRAEDGSVSAVLSKLNIR</sequence>
<feature type="binding site" evidence="2">
    <location>
        <position position="62"/>
    </location>
    <ligand>
        <name>substrate</name>
    </ligand>
</feature>
<dbReference type="GO" id="GO:0016791">
    <property type="term" value="F:phosphatase activity"/>
    <property type="evidence" value="ECO:0007669"/>
    <property type="project" value="TreeGrafter"/>
</dbReference>
<dbReference type="InterPro" id="IPR050275">
    <property type="entry name" value="PGM_Phosphatase"/>
</dbReference>
<protein>
    <submittedName>
        <fullName evidence="3">Histidine phosphatase family protein</fullName>
    </submittedName>
</protein>
<dbReference type="Gene3D" id="3.40.50.1240">
    <property type="entry name" value="Phosphoglycerate mutase-like"/>
    <property type="match status" value="1"/>
</dbReference>
<reference evidence="3 4" key="1">
    <citation type="submission" date="2022-12" db="EMBL/GenBank/DDBJ databases">
        <title>Metagenome assembled genome from gulf of manar.</title>
        <authorList>
            <person name="Kohli P."/>
            <person name="Pk S."/>
            <person name="Venkata Ramana C."/>
            <person name="Sasikala C."/>
        </authorList>
    </citation>
    <scope>NUCLEOTIDE SEQUENCE [LARGE SCALE GENOMIC DNA]</scope>
    <source>
        <strain evidence="3">JB008</strain>
    </source>
</reference>
<feature type="active site" description="Proton donor/acceptor" evidence="1">
    <location>
        <position position="89"/>
    </location>
</feature>
<dbReference type="CDD" id="cd07067">
    <property type="entry name" value="HP_PGM_like"/>
    <property type="match status" value="1"/>
</dbReference>
<organism evidence="3 4">
    <name type="scientific">Candidatus Thalassospirochaeta sargassi</name>
    <dbReference type="NCBI Taxonomy" id="3119039"/>
    <lineage>
        <taxon>Bacteria</taxon>
        <taxon>Pseudomonadati</taxon>
        <taxon>Spirochaetota</taxon>
        <taxon>Spirochaetia</taxon>
        <taxon>Spirochaetales</taxon>
        <taxon>Spirochaetaceae</taxon>
        <taxon>Candidatus Thalassospirochaeta</taxon>
    </lineage>
</organism>
<dbReference type="InterPro" id="IPR029033">
    <property type="entry name" value="His_PPase_superfam"/>
</dbReference>
<evidence type="ECO:0000313" key="3">
    <source>
        <dbReference type="EMBL" id="MDC7227817.1"/>
    </source>
</evidence>
<feature type="active site" description="Tele-phosphohistidine intermediate" evidence="1">
    <location>
        <position position="9"/>
    </location>
</feature>
<name>A0AAJ1IH28_9SPIO</name>
<proteinExistence type="predicted"/>
<dbReference type="InterPro" id="IPR013078">
    <property type="entry name" value="His_Pase_superF_clade-1"/>
</dbReference>
<accession>A0AAJ1IH28</accession>
<dbReference type="Pfam" id="PF00300">
    <property type="entry name" value="His_Phos_1"/>
    <property type="match status" value="1"/>
</dbReference>
<evidence type="ECO:0000313" key="4">
    <source>
        <dbReference type="Proteomes" id="UP001221217"/>
    </source>
</evidence>